<protein>
    <submittedName>
        <fullName evidence="1">Uncharacterized protein</fullName>
    </submittedName>
</protein>
<accession>A0A6J5RKL3</accession>
<proteinExistence type="predicted"/>
<gene>
    <name evidence="1" type="ORF">UFOVP1323_56</name>
</gene>
<organism evidence="1">
    <name type="scientific">uncultured Caudovirales phage</name>
    <dbReference type="NCBI Taxonomy" id="2100421"/>
    <lineage>
        <taxon>Viruses</taxon>
        <taxon>Duplodnaviria</taxon>
        <taxon>Heunggongvirae</taxon>
        <taxon>Uroviricota</taxon>
        <taxon>Caudoviricetes</taxon>
        <taxon>Peduoviridae</taxon>
        <taxon>Maltschvirus</taxon>
        <taxon>Maltschvirus maltsch</taxon>
    </lineage>
</organism>
<sequence>MSTLERRHYEVVAKAVAATLGQYDDDLLILREFAKQLNKLCPNMNIDKFNKAAGLEK</sequence>
<name>A0A6J5RKL3_9CAUD</name>
<reference evidence="1" key="1">
    <citation type="submission" date="2020-05" db="EMBL/GenBank/DDBJ databases">
        <authorList>
            <person name="Chiriac C."/>
            <person name="Salcher M."/>
            <person name="Ghai R."/>
            <person name="Kavagutti S V."/>
        </authorList>
    </citation>
    <scope>NUCLEOTIDE SEQUENCE</scope>
</reference>
<evidence type="ECO:0000313" key="1">
    <source>
        <dbReference type="EMBL" id="CAB4197953.1"/>
    </source>
</evidence>
<dbReference type="EMBL" id="LR797264">
    <property type="protein sequence ID" value="CAB4197953.1"/>
    <property type="molecule type" value="Genomic_DNA"/>
</dbReference>